<sequence length="204" mass="20809">MTEPLDQASDGPLDDLIGAPIDDSGTPAPPADSLATAALARCVRETEQHVAGAGWDGPVRVFALVRTAAALAADPSLAAVLPDTGGDPHHLTAVEQEGLPHAEELEDLLAQLAWPDQVDGAAVVVERLVVPPAAEADLPTDEAAAVAALSTHPDAQDVRIAAGVLRTGESWCALRARSHDTDEQVVGGRDTVPGLVTALAATLA</sequence>
<dbReference type="AlphaFoldDB" id="A0A4Z1E4F7"/>
<evidence type="ECO:0000313" key="2">
    <source>
        <dbReference type="EMBL" id="TGO06160.1"/>
    </source>
</evidence>
<keyword evidence="3" id="KW-1185">Reference proteome</keyword>
<dbReference type="InterPro" id="IPR047681">
    <property type="entry name" value="PPA1309-like"/>
</dbReference>
<evidence type="ECO:0000256" key="1">
    <source>
        <dbReference type="SAM" id="MobiDB-lite"/>
    </source>
</evidence>
<dbReference type="Proteomes" id="UP000297318">
    <property type="component" value="Unassembled WGS sequence"/>
</dbReference>
<reference evidence="2 3" key="1">
    <citation type="submission" date="2018-11" db="EMBL/GenBank/DDBJ databases">
        <title>Complete genome sequencing of the Actinobacteria Serinibacter sp. K3-2.</title>
        <authorList>
            <person name="Rakitin A.L."/>
            <person name="Beletsky A.V."/>
            <person name="Mardanov A.V."/>
            <person name="Ravin N.V."/>
            <person name="Gromova A.S."/>
            <person name="Filippova S.N."/>
            <person name="Gal'Chenko V.F."/>
        </authorList>
    </citation>
    <scope>NUCLEOTIDE SEQUENCE [LARGE SCALE GENOMIC DNA]</scope>
    <source>
        <strain evidence="2 3">K3-2</strain>
    </source>
</reference>
<comment type="caution">
    <text evidence="2">The sequence shown here is derived from an EMBL/GenBank/DDBJ whole genome shotgun (WGS) entry which is preliminary data.</text>
</comment>
<organism evidence="2 3">
    <name type="scientific">Serinibacter arcticus</name>
    <dbReference type="NCBI Taxonomy" id="1655435"/>
    <lineage>
        <taxon>Bacteria</taxon>
        <taxon>Bacillati</taxon>
        <taxon>Actinomycetota</taxon>
        <taxon>Actinomycetes</taxon>
        <taxon>Micrococcales</taxon>
        <taxon>Beutenbergiaceae</taxon>
        <taxon>Serinibacter</taxon>
    </lineage>
</organism>
<name>A0A4Z1E4F7_9MICO</name>
<accession>A0A4Z1E4F7</accession>
<dbReference type="NCBIfam" id="NF040618">
    <property type="entry name" value="PPA1309_fam"/>
    <property type="match status" value="1"/>
</dbReference>
<proteinExistence type="predicted"/>
<dbReference type="RefSeq" id="WP_233251398.1">
    <property type="nucleotide sequence ID" value="NZ_RHPJ01000001.1"/>
</dbReference>
<gene>
    <name evidence="2" type="ORF">SERN_0352</name>
</gene>
<evidence type="ECO:0000313" key="3">
    <source>
        <dbReference type="Proteomes" id="UP000297318"/>
    </source>
</evidence>
<feature type="region of interest" description="Disordered" evidence="1">
    <location>
        <begin position="1"/>
        <end position="32"/>
    </location>
</feature>
<protein>
    <submittedName>
        <fullName evidence="2">Uncharacterized protein</fullName>
    </submittedName>
</protein>
<dbReference type="EMBL" id="RHPJ01000001">
    <property type="protein sequence ID" value="TGO06160.1"/>
    <property type="molecule type" value="Genomic_DNA"/>
</dbReference>